<keyword evidence="3" id="KW-1185">Reference proteome</keyword>
<sequence length="206" mass="22355">MVVLSLLLSKPNSGADPLVMLISSSLLTHLVFLTSGTPLYSCPLAGGNYTANSNFATNLDLLLSSLVSKASSSGYGNDSRGSGGDEVYGSGALSDQPSRRRMVRAVPFALLQPEFILEVGRFFQIPVHEYQECIGPGSVLHGADRDDERPCFGRGCRSTQVRHQSSPSRCVLKHIWPRSVQPHPLRSELLQMSPETNFGPEDLLRG</sequence>
<evidence type="ECO:0000313" key="2">
    <source>
        <dbReference type="EMBL" id="KAG9454227.1"/>
    </source>
</evidence>
<evidence type="ECO:0000313" key="3">
    <source>
        <dbReference type="Proteomes" id="UP000825729"/>
    </source>
</evidence>
<reference evidence="2 3" key="1">
    <citation type="submission" date="2021-07" db="EMBL/GenBank/DDBJ databases">
        <title>The Aristolochia fimbriata genome: insights into angiosperm evolution, floral development and chemical biosynthesis.</title>
        <authorList>
            <person name="Jiao Y."/>
        </authorList>
    </citation>
    <scope>NUCLEOTIDE SEQUENCE [LARGE SCALE GENOMIC DNA]</scope>
    <source>
        <strain evidence="2">IBCAS-2021</strain>
        <tissue evidence="2">Leaf</tissue>
    </source>
</reference>
<proteinExistence type="predicted"/>
<protein>
    <submittedName>
        <fullName evidence="2">Uncharacterized protein</fullName>
    </submittedName>
</protein>
<accession>A0AAV7F2P7</accession>
<feature type="region of interest" description="Disordered" evidence="1">
    <location>
        <begin position="72"/>
        <end position="94"/>
    </location>
</feature>
<dbReference type="Proteomes" id="UP000825729">
    <property type="component" value="Unassembled WGS sequence"/>
</dbReference>
<dbReference type="EMBL" id="JAINDJ010000003">
    <property type="protein sequence ID" value="KAG9454227.1"/>
    <property type="molecule type" value="Genomic_DNA"/>
</dbReference>
<dbReference type="AlphaFoldDB" id="A0AAV7F2P7"/>
<organism evidence="2 3">
    <name type="scientific">Aristolochia fimbriata</name>
    <name type="common">White veined hardy Dutchman's pipe vine</name>
    <dbReference type="NCBI Taxonomy" id="158543"/>
    <lineage>
        <taxon>Eukaryota</taxon>
        <taxon>Viridiplantae</taxon>
        <taxon>Streptophyta</taxon>
        <taxon>Embryophyta</taxon>
        <taxon>Tracheophyta</taxon>
        <taxon>Spermatophyta</taxon>
        <taxon>Magnoliopsida</taxon>
        <taxon>Magnoliidae</taxon>
        <taxon>Piperales</taxon>
        <taxon>Aristolochiaceae</taxon>
        <taxon>Aristolochia</taxon>
    </lineage>
</organism>
<evidence type="ECO:0000256" key="1">
    <source>
        <dbReference type="SAM" id="MobiDB-lite"/>
    </source>
</evidence>
<dbReference type="InterPro" id="IPR038408">
    <property type="entry name" value="GNK2_sf"/>
</dbReference>
<name>A0AAV7F2P7_ARIFI</name>
<gene>
    <name evidence="2" type="ORF">H6P81_007131</name>
</gene>
<comment type="caution">
    <text evidence="2">The sequence shown here is derived from an EMBL/GenBank/DDBJ whole genome shotgun (WGS) entry which is preliminary data.</text>
</comment>
<dbReference type="Gene3D" id="3.30.430.20">
    <property type="entry name" value="Gnk2 domain, C-X8-C-X2-C motif"/>
    <property type="match status" value="1"/>
</dbReference>